<protein>
    <submittedName>
        <fullName evidence="8">PTS fructose transporter subunit IIB</fullName>
        <ecNumber evidence="8">2.7.1.202</ecNumber>
    </submittedName>
</protein>
<evidence type="ECO:0000256" key="4">
    <source>
        <dbReference type="ARBA" id="ARBA00022679"/>
    </source>
</evidence>
<dbReference type="EMBL" id="JASJEX010000003">
    <property type="protein sequence ID" value="MDJ1129908.1"/>
    <property type="molecule type" value="Genomic_DNA"/>
</dbReference>
<proteinExistence type="predicted"/>
<accession>A0ABT6ZLI4</accession>
<name>A0ABT6ZLI4_9ACTN</name>
<dbReference type="PROSITE" id="PS51099">
    <property type="entry name" value="PTS_EIIB_TYPE_2"/>
    <property type="match status" value="1"/>
</dbReference>
<keyword evidence="3" id="KW-0762">Sugar transport</keyword>
<dbReference type="InterPro" id="IPR003501">
    <property type="entry name" value="PTS_EIIB_2/3"/>
</dbReference>
<dbReference type="PANTHER" id="PTHR30505">
    <property type="entry name" value="FRUCTOSE-LIKE PERMEASE"/>
    <property type="match status" value="1"/>
</dbReference>
<keyword evidence="9" id="KW-1185">Reference proteome</keyword>
<evidence type="ECO:0000256" key="2">
    <source>
        <dbReference type="ARBA" id="ARBA00022553"/>
    </source>
</evidence>
<keyword evidence="2" id="KW-0597">Phosphoprotein</keyword>
<evidence type="ECO:0000313" key="8">
    <source>
        <dbReference type="EMBL" id="MDJ1129908.1"/>
    </source>
</evidence>
<organism evidence="8 9">
    <name type="scientific">Kribbibacterium absianum</name>
    <dbReference type="NCBI Taxonomy" id="3044210"/>
    <lineage>
        <taxon>Bacteria</taxon>
        <taxon>Bacillati</taxon>
        <taxon>Actinomycetota</taxon>
        <taxon>Coriobacteriia</taxon>
        <taxon>Coriobacteriales</taxon>
        <taxon>Kribbibacteriaceae</taxon>
        <taxon>Kribbibacterium</taxon>
    </lineage>
</organism>
<keyword evidence="1" id="KW-0813">Transport</keyword>
<sequence>MKVVGICACCSGIAHTYMAREALLQAGAALGHEVHFETQGTIGVEDELTPEQIADADAVLLAVDVHVEGTDRFEGKKTMKIPTDLAIKAPKAVLKKMEEELAKA</sequence>
<evidence type="ECO:0000313" key="9">
    <source>
        <dbReference type="Proteomes" id="UP001431693"/>
    </source>
</evidence>
<keyword evidence="6" id="KW-0418">Kinase</keyword>
<dbReference type="RefSeq" id="WP_283713027.1">
    <property type="nucleotide sequence ID" value="NZ_JASJEW010000002.1"/>
</dbReference>
<dbReference type="InterPro" id="IPR003353">
    <property type="entry name" value="PTS_IIB_fruc"/>
</dbReference>
<feature type="domain" description="PTS EIIB type-2" evidence="7">
    <location>
        <begin position="1"/>
        <end position="99"/>
    </location>
</feature>
<keyword evidence="5" id="KW-0598">Phosphotransferase system</keyword>
<dbReference type="InterPro" id="IPR050864">
    <property type="entry name" value="Bacterial_PTS_Sugar_Transport"/>
</dbReference>
<reference evidence="8" key="1">
    <citation type="submission" date="2023-05" db="EMBL/GenBank/DDBJ databases">
        <title>[olsenella] sp. nov., isolated from a pig farm feces dump.</title>
        <authorList>
            <person name="Chang Y.-H."/>
        </authorList>
    </citation>
    <scope>NUCLEOTIDE SEQUENCE</scope>
    <source>
        <strain evidence="8">YH-ols2217</strain>
    </source>
</reference>
<dbReference type="PANTHER" id="PTHR30505:SF0">
    <property type="entry name" value="FRUCTOSE-LIKE PTS SYSTEM EIIBC COMPONENT-RELATED"/>
    <property type="match status" value="1"/>
</dbReference>
<evidence type="ECO:0000256" key="3">
    <source>
        <dbReference type="ARBA" id="ARBA00022597"/>
    </source>
</evidence>
<dbReference type="InterPro" id="IPR013011">
    <property type="entry name" value="PTS_EIIB_2"/>
</dbReference>
<dbReference type="InterPro" id="IPR036095">
    <property type="entry name" value="PTS_EIIB-like_sf"/>
</dbReference>
<keyword evidence="4 8" id="KW-0808">Transferase</keyword>
<dbReference type="SUPFAM" id="SSF52794">
    <property type="entry name" value="PTS system IIB component-like"/>
    <property type="match status" value="1"/>
</dbReference>
<gene>
    <name evidence="8" type="ORF">QJ043_07440</name>
</gene>
<dbReference type="Pfam" id="PF02302">
    <property type="entry name" value="PTS_IIB"/>
    <property type="match status" value="1"/>
</dbReference>
<dbReference type="NCBIfam" id="TIGR00829">
    <property type="entry name" value="FRU"/>
    <property type="match status" value="1"/>
</dbReference>
<comment type="caution">
    <text evidence="8">The sequence shown here is derived from an EMBL/GenBank/DDBJ whole genome shotgun (WGS) entry which is preliminary data.</text>
</comment>
<evidence type="ECO:0000256" key="6">
    <source>
        <dbReference type="ARBA" id="ARBA00022777"/>
    </source>
</evidence>
<dbReference type="CDD" id="cd05569">
    <property type="entry name" value="PTS_IIB_fructose"/>
    <property type="match status" value="1"/>
</dbReference>
<dbReference type="EC" id="2.7.1.202" evidence="8"/>
<dbReference type="Proteomes" id="UP001431693">
    <property type="component" value="Unassembled WGS sequence"/>
</dbReference>
<dbReference type="GO" id="GO:0016740">
    <property type="term" value="F:transferase activity"/>
    <property type="evidence" value="ECO:0007669"/>
    <property type="project" value="UniProtKB-KW"/>
</dbReference>
<evidence type="ECO:0000256" key="1">
    <source>
        <dbReference type="ARBA" id="ARBA00022448"/>
    </source>
</evidence>
<dbReference type="Gene3D" id="3.40.50.2300">
    <property type="match status" value="1"/>
</dbReference>
<evidence type="ECO:0000259" key="7">
    <source>
        <dbReference type="PROSITE" id="PS51099"/>
    </source>
</evidence>
<evidence type="ECO:0000256" key="5">
    <source>
        <dbReference type="ARBA" id="ARBA00022683"/>
    </source>
</evidence>